<keyword evidence="3" id="KW-1185">Reference proteome</keyword>
<name>A0A6A4HGU8_9AGAR</name>
<evidence type="ECO:0000313" key="2">
    <source>
        <dbReference type="EMBL" id="KAE9396910.1"/>
    </source>
</evidence>
<dbReference type="Proteomes" id="UP000799118">
    <property type="component" value="Unassembled WGS sequence"/>
</dbReference>
<reference evidence="2" key="1">
    <citation type="journal article" date="2019" name="Environ. Microbiol.">
        <title>Fungal ecological strategies reflected in gene transcription - a case study of two litter decomposers.</title>
        <authorList>
            <person name="Barbi F."/>
            <person name="Kohler A."/>
            <person name="Barry K."/>
            <person name="Baskaran P."/>
            <person name="Daum C."/>
            <person name="Fauchery L."/>
            <person name="Ihrmark K."/>
            <person name="Kuo A."/>
            <person name="LaButti K."/>
            <person name="Lipzen A."/>
            <person name="Morin E."/>
            <person name="Grigoriev I.V."/>
            <person name="Henrissat B."/>
            <person name="Lindahl B."/>
            <person name="Martin F."/>
        </authorList>
    </citation>
    <scope>NUCLEOTIDE SEQUENCE</scope>
    <source>
        <strain evidence="2">JB14</strain>
    </source>
</reference>
<evidence type="ECO:0000256" key="1">
    <source>
        <dbReference type="SAM" id="MobiDB-lite"/>
    </source>
</evidence>
<dbReference type="AlphaFoldDB" id="A0A6A4HGU8"/>
<dbReference type="OrthoDB" id="3059685at2759"/>
<dbReference type="EMBL" id="ML769506">
    <property type="protein sequence ID" value="KAE9396910.1"/>
    <property type="molecule type" value="Genomic_DNA"/>
</dbReference>
<sequence>MKALPFRAASMSNPSLHTKKSLPAPDFSGNFDLFFTSSTLIPNSLSTAISNAVDTGNAHRNLYKILAANSLSSSDARGFFPDQSDRESRCGTLWSSFLRDPLNDEPLDIGLYDLREVDGSSSSLQRKTSDVDMDQPSPRPVRLSPGLVAGALVHGLGDMIVDSFGEFIIHRVWCDFSEEGTLMEVFGGHFALQVFFGDIYVERGFADVAEHRLDFWGVRSKRTPD</sequence>
<protein>
    <submittedName>
        <fullName evidence="2">Uncharacterized protein</fullName>
    </submittedName>
</protein>
<proteinExistence type="predicted"/>
<evidence type="ECO:0000313" key="3">
    <source>
        <dbReference type="Proteomes" id="UP000799118"/>
    </source>
</evidence>
<gene>
    <name evidence="2" type="ORF">BT96DRAFT_1021101</name>
</gene>
<feature type="region of interest" description="Disordered" evidence="1">
    <location>
        <begin position="120"/>
        <end position="140"/>
    </location>
</feature>
<accession>A0A6A4HGU8</accession>
<organism evidence="2 3">
    <name type="scientific">Gymnopus androsaceus JB14</name>
    <dbReference type="NCBI Taxonomy" id="1447944"/>
    <lineage>
        <taxon>Eukaryota</taxon>
        <taxon>Fungi</taxon>
        <taxon>Dikarya</taxon>
        <taxon>Basidiomycota</taxon>
        <taxon>Agaricomycotina</taxon>
        <taxon>Agaricomycetes</taxon>
        <taxon>Agaricomycetidae</taxon>
        <taxon>Agaricales</taxon>
        <taxon>Marasmiineae</taxon>
        <taxon>Omphalotaceae</taxon>
        <taxon>Gymnopus</taxon>
    </lineage>
</organism>